<organism evidence="1 2">
    <name type="scientific">Mesorhizobium muleiense</name>
    <dbReference type="NCBI Taxonomy" id="1004279"/>
    <lineage>
        <taxon>Bacteria</taxon>
        <taxon>Pseudomonadati</taxon>
        <taxon>Pseudomonadota</taxon>
        <taxon>Alphaproteobacteria</taxon>
        <taxon>Hyphomicrobiales</taxon>
        <taxon>Phyllobacteriaceae</taxon>
        <taxon>Mesorhizobium</taxon>
    </lineage>
</organism>
<evidence type="ECO:0000313" key="1">
    <source>
        <dbReference type="EMBL" id="SDI16516.1"/>
    </source>
</evidence>
<evidence type="ECO:0000313" key="2">
    <source>
        <dbReference type="Proteomes" id="UP000198894"/>
    </source>
</evidence>
<dbReference type="EMBL" id="FNEE01000001">
    <property type="protein sequence ID" value="SDI16516.1"/>
    <property type="molecule type" value="Genomic_DNA"/>
</dbReference>
<proteinExistence type="predicted"/>
<sequence>MRDLRGVRILIVEDDWVLAGDLARYFGNMGAVVLGPAATVEHASMHTEVAEAAILDVNLNGRRVFPIADELMRRGVPFVFFSGDEDIVIPERLRHASKLRKSSDSYAIFDALFPPEKSALAGRPAVNLSDNVFSLLPKLRLAARLLLGDVGASDRLVERTLERAIGEIDGRRAGVSTEDWLNGIMRNIARSGGTSLLH</sequence>
<dbReference type="AlphaFoldDB" id="A0A1G8ICA0"/>
<reference evidence="2" key="1">
    <citation type="submission" date="2016-10" db="EMBL/GenBank/DDBJ databases">
        <authorList>
            <person name="Varghese N."/>
            <person name="Submissions S."/>
        </authorList>
    </citation>
    <scope>NUCLEOTIDE SEQUENCE [LARGE SCALE GENOMIC DNA]</scope>
    <source>
        <strain evidence="2">CGMCC 1.11022</strain>
    </source>
</reference>
<dbReference type="Proteomes" id="UP000198894">
    <property type="component" value="Unassembled WGS sequence"/>
</dbReference>
<name>A0A1G8ICA0_9HYPH</name>
<dbReference type="Gene3D" id="3.40.50.2300">
    <property type="match status" value="1"/>
</dbReference>
<dbReference type="InterPro" id="IPR011006">
    <property type="entry name" value="CheY-like_superfamily"/>
</dbReference>
<protein>
    <submittedName>
        <fullName evidence="1">CheY chemotaxis protein or a CheY-like REC (Receiver) domain</fullName>
    </submittedName>
</protein>
<dbReference type="SUPFAM" id="SSF52172">
    <property type="entry name" value="CheY-like"/>
    <property type="match status" value="1"/>
</dbReference>
<accession>A0A1G8ICA0</accession>
<dbReference type="Gene3D" id="1.20.140.160">
    <property type="match status" value="1"/>
</dbReference>
<gene>
    <name evidence="1" type="ORF">SAMN05428953_101329</name>
</gene>
<dbReference type="RefSeq" id="WP_167366295.1">
    <property type="nucleotide sequence ID" value="NZ_FNEE01000001.1"/>
</dbReference>
<keyword evidence="2" id="KW-1185">Reference proteome</keyword>